<evidence type="ECO:0000256" key="2">
    <source>
        <dbReference type="ARBA" id="ARBA00022980"/>
    </source>
</evidence>
<dbReference type="PROSITE" id="PS00580">
    <property type="entry name" value="RIBOSOMAL_L32E"/>
    <property type="match status" value="1"/>
</dbReference>
<reference evidence="6" key="1">
    <citation type="submission" date="2021-01" db="EMBL/GenBank/DDBJ databases">
        <authorList>
            <person name="Corre E."/>
            <person name="Pelletier E."/>
            <person name="Niang G."/>
            <person name="Scheremetjew M."/>
            <person name="Finn R."/>
            <person name="Kale V."/>
            <person name="Holt S."/>
            <person name="Cochrane G."/>
            <person name="Meng A."/>
            <person name="Brown T."/>
            <person name="Cohen L."/>
        </authorList>
    </citation>
    <scope>NUCLEOTIDE SEQUENCE</scope>
    <source>
        <strain evidence="6">CCAC1681</strain>
    </source>
</reference>
<evidence type="ECO:0000313" key="5">
    <source>
        <dbReference type="EMBL" id="CAD8449470.1"/>
    </source>
</evidence>
<dbReference type="CDD" id="cd00513">
    <property type="entry name" value="Ribosomal_L32_L32e"/>
    <property type="match status" value="1"/>
</dbReference>
<evidence type="ECO:0000256" key="3">
    <source>
        <dbReference type="ARBA" id="ARBA00023274"/>
    </source>
</evidence>
<dbReference type="EMBL" id="HBEN01013392">
    <property type="protein sequence ID" value="CAD8449472.1"/>
    <property type="molecule type" value="Transcribed_RNA"/>
</dbReference>
<evidence type="ECO:0000313" key="6">
    <source>
        <dbReference type="EMBL" id="CAD8449472.1"/>
    </source>
</evidence>
<dbReference type="GO" id="GO:0003735">
    <property type="term" value="F:structural constituent of ribosome"/>
    <property type="evidence" value="ECO:0007669"/>
    <property type="project" value="InterPro"/>
</dbReference>
<dbReference type="InterPro" id="IPR036351">
    <property type="entry name" value="Ribosomal_eL32_sf"/>
</dbReference>
<dbReference type="SMART" id="SM01393">
    <property type="entry name" value="Ribosomal_L32e"/>
    <property type="match status" value="1"/>
</dbReference>
<gene>
    <name evidence="5" type="ORF">MSP1401_LOCUS11149</name>
    <name evidence="6" type="ORF">MSP1401_LOCUS11150</name>
</gene>
<dbReference type="SUPFAM" id="SSF52042">
    <property type="entry name" value="Ribosomal protein L32e"/>
    <property type="match status" value="1"/>
</dbReference>
<evidence type="ECO:0000256" key="4">
    <source>
        <dbReference type="SAM" id="MobiDB-lite"/>
    </source>
</evidence>
<name>A0A6U0E1U5_MICPS</name>
<evidence type="ECO:0008006" key="7">
    <source>
        <dbReference type="Google" id="ProtNLM"/>
    </source>
</evidence>
<feature type="compositionally biased region" description="Basic and acidic residues" evidence="4">
    <location>
        <begin position="32"/>
        <end position="41"/>
    </location>
</feature>
<dbReference type="GO" id="GO:0006412">
    <property type="term" value="P:translation"/>
    <property type="evidence" value="ECO:0007669"/>
    <property type="project" value="InterPro"/>
</dbReference>
<dbReference type="AlphaFoldDB" id="A0A6U0E1U5"/>
<proteinExistence type="inferred from homology"/>
<keyword evidence="3" id="KW-0687">Ribonucleoprotein</keyword>
<protein>
    <recommendedName>
        <fullName evidence="7">Ribosomal protein L32</fullName>
    </recommendedName>
</protein>
<dbReference type="PANTHER" id="PTHR23413">
    <property type="entry name" value="60S RIBOSOMAL PROTEIN L32 AND DNA-DIRECTED RNA POLYMERASE II, SUBUNIT N"/>
    <property type="match status" value="1"/>
</dbReference>
<dbReference type="InterPro" id="IPR018263">
    <property type="entry name" value="Ribosomal_eL32_CS"/>
</dbReference>
<comment type="similarity">
    <text evidence="1">Belongs to the eukaryotic ribosomal protein eL32 family.</text>
</comment>
<organism evidence="6">
    <name type="scientific">Micromonas pusilla</name>
    <name type="common">Picoplanktonic green alga</name>
    <name type="synonym">Chromulina pusilla</name>
    <dbReference type="NCBI Taxonomy" id="38833"/>
    <lineage>
        <taxon>Eukaryota</taxon>
        <taxon>Viridiplantae</taxon>
        <taxon>Chlorophyta</taxon>
        <taxon>Mamiellophyceae</taxon>
        <taxon>Mamiellales</taxon>
        <taxon>Mamiellaceae</taxon>
        <taxon>Micromonas</taxon>
    </lineage>
</organism>
<dbReference type="InterPro" id="IPR001515">
    <property type="entry name" value="Ribosomal_eL32"/>
</dbReference>
<dbReference type="GO" id="GO:0022625">
    <property type="term" value="C:cytosolic large ribosomal subunit"/>
    <property type="evidence" value="ECO:0007669"/>
    <property type="project" value="TreeGrafter"/>
</dbReference>
<feature type="region of interest" description="Disordered" evidence="4">
    <location>
        <begin position="32"/>
        <end position="61"/>
    </location>
</feature>
<keyword evidence="2" id="KW-0689">Ribosomal protein</keyword>
<dbReference type="PANTHER" id="PTHR23413:SF1">
    <property type="entry name" value="RIBOSOMAL PROTEIN L32"/>
    <property type="match status" value="1"/>
</dbReference>
<evidence type="ECO:0000256" key="1">
    <source>
        <dbReference type="ARBA" id="ARBA00008431"/>
    </source>
</evidence>
<accession>A0A6U0E1U5</accession>
<dbReference type="EMBL" id="HBEN01013391">
    <property type="protein sequence ID" value="CAD8449470.1"/>
    <property type="molecule type" value="Transcribed_RNA"/>
</dbReference>
<sequence length="133" mass="15472">MVTPLVKHKIVKKRTAPFRRYQSDRKVTVKESWRKPRGIDGRHRRKFKGLPPHPNVGYGSNKKTRHLLPNGFLKFVVHNIADLDLLMMHNRRYCAEIAHNVSTQNRKAIVERAAQLNVNVINKDARVMSEEAE</sequence>
<dbReference type="Pfam" id="PF01655">
    <property type="entry name" value="Ribosomal_L32e"/>
    <property type="match status" value="1"/>
</dbReference>